<dbReference type="InterPro" id="IPR001347">
    <property type="entry name" value="SIS_dom"/>
</dbReference>
<dbReference type="Gene3D" id="3.40.50.10490">
    <property type="entry name" value="Glucose-6-phosphate isomerase like protein, domain 1"/>
    <property type="match status" value="2"/>
</dbReference>
<dbReference type="InterPro" id="IPR046348">
    <property type="entry name" value="SIS_dom_sf"/>
</dbReference>
<evidence type="ECO:0000259" key="7">
    <source>
        <dbReference type="PROSITE" id="PS51464"/>
    </source>
</evidence>
<evidence type="ECO:0000256" key="2">
    <source>
        <dbReference type="ARBA" id="ARBA00004775"/>
    </source>
</evidence>
<dbReference type="PANTHER" id="PTHR10937">
    <property type="entry name" value="GLUCOSAMINE--FRUCTOSE-6-PHOSPHATE AMINOTRANSFERASE, ISOMERIZING"/>
    <property type="match status" value="1"/>
</dbReference>
<keyword evidence="8" id="KW-0032">Aminotransferase</keyword>
<dbReference type="EC" id="2.6.1.16" evidence="3"/>
<keyword evidence="4" id="KW-0597">Phosphoprotein</keyword>
<dbReference type="GO" id="GO:0004360">
    <property type="term" value="F:glutamine-fructose-6-phosphate transaminase (isomerizing) activity"/>
    <property type="evidence" value="ECO:0007669"/>
    <property type="project" value="UniProtKB-EC"/>
</dbReference>
<dbReference type="CDD" id="cd05009">
    <property type="entry name" value="SIS_GlmS_GlmD_2"/>
    <property type="match status" value="1"/>
</dbReference>
<reference evidence="8" key="1">
    <citation type="submission" date="2020-04" db="EMBL/GenBank/DDBJ databases">
        <authorList>
            <person name="Alioto T."/>
            <person name="Alioto T."/>
            <person name="Gomez Garrido J."/>
        </authorList>
    </citation>
    <scope>NUCLEOTIDE SEQUENCE</scope>
    <source>
        <strain evidence="8">A484AB</strain>
    </source>
</reference>
<feature type="domain" description="SIS" evidence="7">
    <location>
        <begin position="35"/>
        <end position="174"/>
    </location>
</feature>
<dbReference type="InterPro" id="IPR035466">
    <property type="entry name" value="GlmS/AgaS_SIS"/>
</dbReference>
<evidence type="ECO:0000313" key="8">
    <source>
        <dbReference type="EMBL" id="CAB4038366.1"/>
    </source>
</evidence>
<dbReference type="CDD" id="cd05008">
    <property type="entry name" value="SIS_GlmS_GlmD_1"/>
    <property type="match status" value="1"/>
</dbReference>
<proteinExistence type="predicted"/>
<evidence type="ECO:0000313" key="9">
    <source>
        <dbReference type="Proteomes" id="UP001152795"/>
    </source>
</evidence>
<dbReference type="FunFam" id="3.40.50.10490:FF:000001">
    <property type="entry name" value="Glutamine--fructose-6-phosphate aminotransferase [isomerizing]"/>
    <property type="match status" value="1"/>
</dbReference>
<dbReference type="InterPro" id="IPR035490">
    <property type="entry name" value="GlmS/FrlB_SIS"/>
</dbReference>
<evidence type="ECO:0000256" key="5">
    <source>
        <dbReference type="ARBA" id="ARBA00022679"/>
    </source>
</evidence>
<evidence type="ECO:0000256" key="4">
    <source>
        <dbReference type="ARBA" id="ARBA00022553"/>
    </source>
</evidence>
<dbReference type="PROSITE" id="PS51464">
    <property type="entry name" value="SIS"/>
    <property type="match status" value="2"/>
</dbReference>
<evidence type="ECO:0000256" key="3">
    <source>
        <dbReference type="ARBA" id="ARBA00012916"/>
    </source>
</evidence>
<dbReference type="NCBIfam" id="NF001484">
    <property type="entry name" value="PRK00331.1"/>
    <property type="match status" value="1"/>
</dbReference>
<comment type="pathway">
    <text evidence="2">Nucleotide-sugar biosynthesis; UDP-N-acetyl-alpha-D-glucosamine biosynthesis; alpha-D-glucosamine 6-phosphate from D-fructose 6-phosphate: step 1/1.</text>
</comment>
<name>A0A6S7JZ99_PARCT</name>
<dbReference type="FunFam" id="3.40.50.10490:FF:000126">
    <property type="entry name" value="Glutamine--fructose-6-phosphate aminotransferase [isomerizing] 1"/>
    <property type="match status" value="1"/>
</dbReference>
<evidence type="ECO:0000256" key="1">
    <source>
        <dbReference type="ARBA" id="ARBA00001031"/>
    </source>
</evidence>
<dbReference type="GO" id="GO:0097367">
    <property type="term" value="F:carbohydrate derivative binding"/>
    <property type="evidence" value="ECO:0007669"/>
    <property type="project" value="InterPro"/>
</dbReference>
<keyword evidence="5" id="KW-0808">Transferase</keyword>
<dbReference type="PANTHER" id="PTHR10937:SF0">
    <property type="entry name" value="GLUTAMINE--FRUCTOSE-6-PHOSPHATE TRANSAMINASE (ISOMERIZING)"/>
    <property type="match status" value="1"/>
</dbReference>
<dbReference type="OrthoDB" id="15235at2759"/>
<comment type="caution">
    <text evidence="8">The sequence shown here is derived from an EMBL/GenBank/DDBJ whole genome shotgun (WGS) entry which is preliminary data.</text>
</comment>
<keyword evidence="6" id="KW-0677">Repeat</keyword>
<dbReference type="Pfam" id="PF01380">
    <property type="entry name" value="SIS"/>
    <property type="match status" value="2"/>
</dbReference>
<protein>
    <recommendedName>
        <fullName evidence="3">glutamine--fructose-6-phosphate transaminase (isomerizing)</fullName>
        <ecNumber evidence="3">2.6.1.16</ecNumber>
    </recommendedName>
</protein>
<dbReference type="EMBL" id="CACRXK020024126">
    <property type="protein sequence ID" value="CAB4038366.1"/>
    <property type="molecule type" value="Genomic_DNA"/>
</dbReference>
<dbReference type="GO" id="GO:0006047">
    <property type="term" value="P:UDP-N-acetylglucosamine metabolic process"/>
    <property type="evidence" value="ECO:0007669"/>
    <property type="project" value="TreeGrafter"/>
</dbReference>
<comment type="catalytic activity">
    <reaction evidence="1">
        <text>D-fructose 6-phosphate + L-glutamine = D-glucosamine 6-phosphate + L-glutamate</text>
        <dbReference type="Rhea" id="RHEA:13237"/>
        <dbReference type="ChEBI" id="CHEBI:29985"/>
        <dbReference type="ChEBI" id="CHEBI:58359"/>
        <dbReference type="ChEBI" id="CHEBI:58725"/>
        <dbReference type="ChEBI" id="CHEBI:61527"/>
        <dbReference type="EC" id="2.6.1.16"/>
    </reaction>
</comment>
<dbReference type="GO" id="GO:0006487">
    <property type="term" value="P:protein N-linked glycosylation"/>
    <property type="evidence" value="ECO:0007669"/>
    <property type="project" value="TreeGrafter"/>
</dbReference>
<dbReference type="GO" id="GO:0006002">
    <property type="term" value="P:fructose 6-phosphate metabolic process"/>
    <property type="evidence" value="ECO:0007669"/>
    <property type="project" value="TreeGrafter"/>
</dbReference>
<evidence type="ECO:0000256" key="6">
    <source>
        <dbReference type="ARBA" id="ARBA00022737"/>
    </source>
</evidence>
<organism evidence="8 9">
    <name type="scientific">Paramuricea clavata</name>
    <name type="common">Red gorgonian</name>
    <name type="synonym">Violescent sea-whip</name>
    <dbReference type="NCBI Taxonomy" id="317549"/>
    <lineage>
        <taxon>Eukaryota</taxon>
        <taxon>Metazoa</taxon>
        <taxon>Cnidaria</taxon>
        <taxon>Anthozoa</taxon>
        <taxon>Octocorallia</taxon>
        <taxon>Malacalcyonacea</taxon>
        <taxon>Plexauridae</taxon>
        <taxon>Paramuricea</taxon>
    </lineage>
</organism>
<dbReference type="Proteomes" id="UP001152795">
    <property type="component" value="Unassembled WGS sequence"/>
</dbReference>
<sequence>MEKEIFEQPESVINTMRGRVDFDNYKVTLGGMVQYVDVIRRCRRLLLIACGTSYHSALATRQLLEELTELPVMVELASDFLDRATPIFRDDVCFFISQSGETADTLNALRYCKERGALCIGITNTVGSTVSRETKCGCHINAGPEIGVASTKAYTSQFLTLVMFGLMVSADRISKMERRKEIIDAMKALPELIKEVLKVDGAIKELAKELYEQKSLLILGRGYNFATCLEGALKVKELTYMHSEGIMSGELKHGPLAMVDKVLPIVMIITKDRLYQKVMNALHEVTARQGRPIILCSKGDEEVKKYAFRHVEVPATVDCLQGILTVIPLQLLSFHVACLRGYDVDCPRNLAKSVTVE</sequence>
<dbReference type="AlphaFoldDB" id="A0A6S7JZ99"/>
<accession>A0A6S7JZ99</accession>
<dbReference type="SUPFAM" id="SSF53697">
    <property type="entry name" value="SIS domain"/>
    <property type="match status" value="1"/>
</dbReference>
<keyword evidence="9" id="KW-1185">Reference proteome</keyword>
<gene>
    <name evidence="8" type="ORF">PACLA_8A058475</name>
</gene>
<feature type="domain" description="SIS" evidence="7">
    <location>
        <begin position="206"/>
        <end position="347"/>
    </location>
</feature>